<dbReference type="RefSeq" id="WP_115836884.1">
    <property type="nucleotide sequence ID" value="NZ_CP025086.1"/>
</dbReference>
<dbReference type="CDD" id="cd01560">
    <property type="entry name" value="Thr-synth_2"/>
    <property type="match status" value="1"/>
</dbReference>
<evidence type="ECO:0000256" key="10">
    <source>
        <dbReference type="PIRSR" id="PIRSR604450-51"/>
    </source>
</evidence>
<dbReference type="PANTHER" id="PTHR42690">
    <property type="entry name" value="THREONINE SYNTHASE FAMILY MEMBER"/>
    <property type="match status" value="1"/>
</dbReference>
<evidence type="ECO:0000313" key="12">
    <source>
        <dbReference type="EMBL" id="REF86332.1"/>
    </source>
</evidence>
<feature type="modified residue" description="N6-(pyridoxal phosphate)lysine" evidence="10">
    <location>
        <position position="112"/>
    </location>
</feature>
<dbReference type="GO" id="GO:0009088">
    <property type="term" value="P:threonine biosynthetic process"/>
    <property type="evidence" value="ECO:0007669"/>
    <property type="project" value="UniProtKB-UniRule"/>
</dbReference>
<dbReference type="Gene3D" id="3.40.50.1100">
    <property type="match status" value="2"/>
</dbReference>
<evidence type="ECO:0000256" key="2">
    <source>
        <dbReference type="ARBA" id="ARBA00005517"/>
    </source>
</evidence>
<evidence type="ECO:0000256" key="3">
    <source>
        <dbReference type="ARBA" id="ARBA00018679"/>
    </source>
</evidence>
<comment type="pathway">
    <text evidence="7">Amino-acid biosynthesis.</text>
</comment>
<dbReference type="InterPro" id="IPR036052">
    <property type="entry name" value="TrpB-like_PALP_sf"/>
</dbReference>
<dbReference type="SUPFAM" id="SSF53686">
    <property type="entry name" value="Tryptophan synthase beta subunit-like PLP-dependent enzymes"/>
    <property type="match status" value="1"/>
</dbReference>
<dbReference type="PANTHER" id="PTHR42690:SF1">
    <property type="entry name" value="THREONINE SYNTHASE-LIKE 2"/>
    <property type="match status" value="1"/>
</dbReference>
<dbReference type="OrthoDB" id="9763107at2"/>
<dbReference type="EC" id="4.2.3.1" evidence="9"/>
<accession>A0A3D9YZM2</accession>
<dbReference type="InterPro" id="IPR037158">
    <property type="entry name" value="Thr_synth_N_sf"/>
</dbReference>
<keyword evidence="5 10" id="KW-0663">Pyridoxal phosphate</keyword>
<dbReference type="GO" id="GO:0004795">
    <property type="term" value="F:threonine synthase activity"/>
    <property type="evidence" value="ECO:0007669"/>
    <property type="project" value="UniProtKB-UniRule"/>
</dbReference>
<dbReference type="AlphaFoldDB" id="A0A3D9YZM2"/>
<organism evidence="12 13">
    <name type="scientific">Methylovirgula ligni</name>
    <dbReference type="NCBI Taxonomy" id="569860"/>
    <lineage>
        <taxon>Bacteria</taxon>
        <taxon>Pseudomonadati</taxon>
        <taxon>Pseudomonadota</taxon>
        <taxon>Alphaproteobacteria</taxon>
        <taxon>Hyphomicrobiales</taxon>
        <taxon>Beijerinckiaceae</taxon>
        <taxon>Methylovirgula</taxon>
    </lineage>
</organism>
<dbReference type="InterPro" id="IPR000634">
    <property type="entry name" value="Ser/Thr_deHydtase_PyrdxlP-BS"/>
</dbReference>
<evidence type="ECO:0000256" key="8">
    <source>
        <dbReference type="ARBA" id="ARBA00049144"/>
    </source>
</evidence>
<reference evidence="12 13" key="1">
    <citation type="submission" date="2018-08" db="EMBL/GenBank/DDBJ databases">
        <title>Genomic Encyclopedia of Type Strains, Phase IV (KMG-IV): sequencing the most valuable type-strain genomes for metagenomic binning, comparative biology and taxonomic classification.</title>
        <authorList>
            <person name="Goeker M."/>
        </authorList>
    </citation>
    <scope>NUCLEOTIDE SEQUENCE [LARGE SCALE GENOMIC DNA]</scope>
    <source>
        <strain evidence="12 13">BW863</strain>
    </source>
</reference>
<evidence type="ECO:0000256" key="9">
    <source>
        <dbReference type="NCBIfam" id="TIGR00260"/>
    </source>
</evidence>
<evidence type="ECO:0000259" key="11">
    <source>
        <dbReference type="Pfam" id="PF14821"/>
    </source>
</evidence>
<evidence type="ECO:0000256" key="7">
    <source>
        <dbReference type="ARBA" id="ARBA00029440"/>
    </source>
</evidence>
<keyword evidence="6" id="KW-0456">Lyase</keyword>
<name>A0A3D9YZM2_9HYPH</name>
<dbReference type="Pfam" id="PF14821">
    <property type="entry name" value="Thr_synth_N"/>
    <property type="match status" value="1"/>
</dbReference>
<comment type="catalytic activity">
    <reaction evidence="8">
        <text>O-phospho-L-homoserine + H2O = L-threonine + phosphate</text>
        <dbReference type="Rhea" id="RHEA:10840"/>
        <dbReference type="ChEBI" id="CHEBI:15377"/>
        <dbReference type="ChEBI" id="CHEBI:43474"/>
        <dbReference type="ChEBI" id="CHEBI:57590"/>
        <dbReference type="ChEBI" id="CHEBI:57926"/>
        <dbReference type="EC" id="4.2.3.1"/>
    </reaction>
</comment>
<evidence type="ECO:0000256" key="1">
    <source>
        <dbReference type="ARBA" id="ARBA00001933"/>
    </source>
</evidence>
<evidence type="ECO:0000256" key="5">
    <source>
        <dbReference type="ARBA" id="ARBA00022898"/>
    </source>
</evidence>
<dbReference type="EMBL" id="QUMO01000003">
    <property type="protein sequence ID" value="REF86332.1"/>
    <property type="molecule type" value="Genomic_DNA"/>
</dbReference>
<proteinExistence type="inferred from homology"/>
<dbReference type="InterPro" id="IPR004450">
    <property type="entry name" value="Thr_synthase-like"/>
</dbReference>
<feature type="domain" description="Threonine synthase N-terminal" evidence="11">
    <location>
        <begin position="2"/>
        <end position="80"/>
    </location>
</feature>
<dbReference type="NCBIfam" id="TIGR00260">
    <property type="entry name" value="thrC"/>
    <property type="match status" value="1"/>
</dbReference>
<dbReference type="Gene3D" id="3.90.1380.10">
    <property type="entry name" value="Threonine synthase, N-terminal domain"/>
    <property type="match status" value="1"/>
</dbReference>
<keyword evidence="13" id="KW-1185">Reference proteome</keyword>
<evidence type="ECO:0000313" key="13">
    <source>
        <dbReference type="Proteomes" id="UP000256900"/>
    </source>
</evidence>
<gene>
    <name evidence="12" type="ORF">DES32_2383</name>
</gene>
<comment type="similarity">
    <text evidence="2">Belongs to the threonine synthase family.</text>
</comment>
<evidence type="ECO:0000256" key="6">
    <source>
        <dbReference type="ARBA" id="ARBA00023239"/>
    </source>
</evidence>
<dbReference type="PROSITE" id="PS00165">
    <property type="entry name" value="DEHYDRATASE_SER_THR"/>
    <property type="match status" value="1"/>
</dbReference>
<dbReference type="GO" id="GO:0030170">
    <property type="term" value="F:pyridoxal phosphate binding"/>
    <property type="evidence" value="ECO:0007669"/>
    <property type="project" value="InterPro"/>
</dbReference>
<keyword evidence="4" id="KW-0028">Amino-acid biosynthesis</keyword>
<evidence type="ECO:0000256" key="4">
    <source>
        <dbReference type="ARBA" id="ARBA00022605"/>
    </source>
</evidence>
<dbReference type="Proteomes" id="UP000256900">
    <property type="component" value="Unassembled WGS sequence"/>
</dbReference>
<protein>
    <recommendedName>
        <fullName evidence="3 9">Threonine synthase</fullName>
        <ecNumber evidence="9">4.2.3.1</ecNumber>
    </recommendedName>
</protein>
<dbReference type="InterPro" id="IPR029144">
    <property type="entry name" value="Thr_synth_N"/>
</dbReference>
<dbReference type="UniPathway" id="UPA00050">
    <property type="reaction ID" value="UER00065"/>
</dbReference>
<comment type="cofactor">
    <cofactor evidence="1 10">
        <name>pyridoxal 5'-phosphate</name>
        <dbReference type="ChEBI" id="CHEBI:597326"/>
    </cofactor>
</comment>
<dbReference type="Pfam" id="PF24857">
    <property type="entry name" value="THR4_C"/>
    <property type="match status" value="1"/>
</dbReference>
<sequence>MKYISTRGTAPSLSFTDALIAGLGEDGGLYLPHSYPRLTPAEIAGFAGRPYAAVAEAVLWPFVAGTIDRAALRAMIEAAYGSFDHVAVAPLSQLGDNLFLLELFHGPTLAFKDLAMQLLGRLMQHVLAGRGQRATIVGATSGDTGAAAIAAFQGLPEVDVFILYPHGRVSDVQRRQMTTVAADNVHTIALEGTFDDAQNMVKGLFGDKKFRDEFSLAGVNSINWARVAAQVVYYFTSAVALGAPHRRVSFAVPTGNFGDILAGWVAKQMGLPIERLVIATNANDILVRTLETGRYETGKVEATQSPSMDIQVSSNFERLLFEAYGRDAAAVRRLMNSLQQSGSFSLDAGPLAAIRDEFDAVRVGETETSEEIARVWRETQRLIDPHTAVGVGAARAALAARQNVPTIVLGTAHPAKFPAAIERATGQHPPLPPHLADLATRPEYFDVLPNDQSKVAAYIRETLHAPHAGAKRAAS</sequence>
<dbReference type="InterPro" id="IPR051166">
    <property type="entry name" value="Threonine_Synthase"/>
</dbReference>
<comment type="caution">
    <text evidence="12">The sequence shown here is derived from an EMBL/GenBank/DDBJ whole genome shotgun (WGS) entry which is preliminary data.</text>
</comment>